<feature type="compositionally biased region" description="Basic and acidic residues" evidence="1">
    <location>
        <begin position="620"/>
        <end position="632"/>
    </location>
</feature>
<proteinExistence type="predicted"/>
<organism evidence="2 3">
    <name type="scientific">Marasmiellus scandens</name>
    <dbReference type="NCBI Taxonomy" id="2682957"/>
    <lineage>
        <taxon>Eukaryota</taxon>
        <taxon>Fungi</taxon>
        <taxon>Dikarya</taxon>
        <taxon>Basidiomycota</taxon>
        <taxon>Agaricomycotina</taxon>
        <taxon>Agaricomycetes</taxon>
        <taxon>Agaricomycetidae</taxon>
        <taxon>Agaricales</taxon>
        <taxon>Marasmiineae</taxon>
        <taxon>Omphalotaceae</taxon>
        <taxon>Marasmiellus</taxon>
    </lineage>
</organism>
<feature type="region of interest" description="Disordered" evidence="1">
    <location>
        <begin position="381"/>
        <end position="424"/>
    </location>
</feature>
<evidence type="ECO:0000313" key="3">
    <source>
        <dbReference type="Proteomes" id="UP001498398"/>
    </source>
</evidence>
<evidence type="ECO:0000256" key="1">
    <source>
        <dbReference type="SAM" id="MobiDB-lite"/>
    </source>
</evidence>
<evidence type="ECO:0000313" key="2">
    <source>
        <dbReference type="EMBL" id="KAK7441755.1"/>
    </source>
</evidence>
<dbReference type="EMBL" id="JBANRG010000061">
    <property type="protein sequence ID" value="KAK7441755.1"/>
    <property type="molecule type" value="Genomic_DNA"/>
</dbReference>
<protein>
    <submittedName>
        <fullName evidence="2">Uncharacterized protein</fullName>
    </submittedName>
</protein>
<sequence>MSKRASSPDDYRPAKRSRVFSSSSSSFPLYPSVPSDSPSNPFGRTRTLSLTLPPRTGFGKHLPLRFQFFRPNCPWKRDKEGICRIVQVPLTYNFTHLKYLIFYLFGGQHGIPDQDDSEFGHLFQIRKNVEIFSPSYRPGTIKSSEPWIRLSSARDPYRYKKEWDYALHLDEKDDEESQDVSFNIEEEDDGVKWEAEEDFTLAHIWPYDRHKRPNDKLAIIYHHNTNSTTPPTQVHITLNKAPIPSRKGQGNEPHVFFAKGHVYIAPLEPHEVASSSDNVDDRLVTDEDPTVELDPESWNEESAFAQYLVDAAIPLPTLPFPTSASSSQTSVSPQWSQNHDILSTPSLSIASSSPAKRVPFLSSSPTKQSSSPFSNSYILSTPHLSPTKRQSRSVVPFPRYSQESTVASSPSKSSPSRSHRLSSSSFSSFNYSDLECLPKQTPAPPVHLHKRQGYIQRQIEKSRRKLSEVKAKEERKAFLGNKGKEKEVLDIDQLVSDDDDNDENEKNTMTVAKGEDDAEEEVDQLVNDGKGEDSPREPVKTRARGAVTRKENLAGKGKKDRKKITAGVALEDLFRKFGRNKNNKNRVNKKQSSVDVIDADAFPTPNDVDAEGDTDGEEEDIRHLRREISVEV</sequence>
<feature type="region of interest" description="Disordered" evidence="1">
    <location>
        <begin position="1"/>
        <end position="46"/>
    </location>
</feature>
<keyword evidence="3" id="KW-1185">Reference proteome</keyword>
<comment type="caution">
    <text evidence="2">The sequence shown here is derived from an EMBL/GenBank/DDBJ whole genome shotgun (WGS) entry which is preliminary data.</text>
</comment>
<feature type="compositionally biased region" description="Low complexity" evidence="1">
    <location>
        <begin position="19"/>
        <end position="35"/>
    </location>
</feature>
<feature type="compositionally biased region" description="Acidic residues" evidence="1">
    <location>
        <begin position="608"/>
        <end position="619"/>
    </location>
</feature>
<dbReference type="Proteomes" id="UP001498398">
    <property type="component" value="Unassembled WGS sequence"/>
</dbReference>
<reference evidence="2 3" key="1">
    <citation type="submission" date="2024-01" db="EMBL/GenBank/DDBJ databases">
        <title>A draft genome for the cacao thread blight pathogen Marasmiellus scandens.</title>
        <authorList>
            <person name="Baruah I.K."/>
            <person name="Leung J."/>
            <person name="Bukari Y."/>
            <person name="Amoako-Attah I."/>
            <person name="Meinhardt L.W."/>
            <person name="Bailey B.A."/>
            <person name="Cohen S.P."/>
        </authorList>
    </citation>
    <scope>NUCLEOTIDE SEQUENCE [LARGE SCALE GENOMIC DNA]</scope>
    <source>
        <strain evidence="2 3">GH-19</strain>
    </source>
</reference>
<feature type="compositionally biased region" description="Basic and acidic residues" evidence="1">
    <location>
        <begin position="1"/>
        <end position="13"/>
    </location>
</feature>
<accession>A0ABR1IY77</accession>
<name>A0ABR1IY77_9AGAR</name>
<gene>
    <name evidence="2" type="ORF">VKT23_016418</name>
</gene>
<feature type="region of interest" description="Disordered" evidence="1">
    <location>
        <begin position="490"/>
        <end position="562"/>
    </location>
</feature>
<feature type="compositionally biased region" description="Low complexity" evidence="1">
    <location>
        <begin position="404"/>
        <end position="424"/>
    </location>
</feature>
<feature type="compositionally biased region" description="Basic residues" evidence="1">
    <location>
        <begin position="579"/>
        <end position="589"/>
    </location>
</feature>
<feature type="region of interest" description="Disordered" evidence="1">
    <location>
        <begin position="579"/>
        <end position="632"/>
    </location>
</feature>
<feature type="compositionally biased region" description="Basic and acidic residues" evidence="1">
    <location>
        <begin position="529"/>
        <end position="540"/>
    </location>
</feature>